<feature type="coiled-coil region" evidence="8">
    <location>
        <begin position="1640"/>
        <end position="1667"/>
    </location>
</feature>
<comment type="similarity">
    <text evidence="2">Belongs to the PI3/PI4-kinase family. Type III PI4K subfamily.</text>
</comment>
<keyword evidence="14" id="KW-1185">Reference proteome</keyword>
<evidence type="ECO:0000313" key="15">
    <source>
        <dbReference type="Proteomes" id="UP000290189"/>
    </source>
</evidence>
<evidence type="ECO:0000313" key="13">
    <source>
        <dbReference type="EMBL" id="SPQ94408.1"/>
    </source>
</evidence>
<dbReference type="InterPro" id="IPR011009">
    <property type="entry name" value="Kinase-like_dom_sf"/>
</dbReference>
<feature type="domain" description="PIK helical" evidence="11">
    <location>
        <begin position="1414"/>
        <end position="1601"/>
    </location>
</feature>
<dbReference type="Proteomes" id="UP000290189">
    <property type="component" value="Unassembled WGS sequence"/>
</dbReference>
<accession>A0A0G4ISJ0</accession>
<evidence type="ECO:0000259" key="11">
    <source>
        <dbReference type="PROSITE" id="PS51545"/>
    </source>
</evidence>
<dbReference type="PANTHER" id="PTHR10048">
    <property type="entry name" value="PHOSPHATIDYLINOSITOL KINASE"/>
    <property type="match status" value="1"/>
</dbReference>
<evidence type="ECO:0000256" key="4">
    <source>
        <dbReference type="ARBA" id="ARBA00022679"/>
    </source>
</evidence>
<evidence type="ECO:0000256" key="5">
    <source>
        <dbReference type="ARBA" id="ARBA00022741"/>
    </source>
</evidence>
<dbReference type="CDD" id="cd05167">
    <property type="entry name" value="PI4Kc_III_alpha"/>
    <property type="match status" value="1"/>
</dbReference>
<gene>
    <name evidence="12" type="ORF">PBRA_006437</name>
    <name evidence="13" type="ORF">PLBR_LOCUS1623</name>
</gene>
<evidence type="ECO:0000313" key="12">
    <source>
        <dbReference type="EMBL" id="CEO98323.1"/>
    </source>
</evidence>
<dbReference type="PROSITE" id="PS00915">
    <property type="entry name" value="PI3_4_KINASE_1"/>
    <property type="match status" value="1"/>
</dbReference>
<dbReference type="Pfam" id="PF00613">
    <property type="entry name" value="PI3Ka"/>
    <property type="match status" value="1"/>
</dbReference>
<keyword evidence="13" id="KW-0496">Mitochondrion</keyword>
<dbReference type="Gene3D" id="1.10.1070.11">
    <property type="entry name" value="Phosphatidylinositol 3-/4-kinase, catalytic domain"/>
    <property type="match status" value="1"/>
</dbReference>
<dbReference type="GO" id="GO:0048015">
    <property type="term" value="P:phosphatidylinositol-mediated signaling"/>
    <property type="evidence" value="ECO:0007669"/>
    <property type="project" value="TreeGrafter"/>
</dbReference>
<reference evidence="12 14" key="1">
    <citation type="submission" date="2015-02" db="EMBL/GenBank/DDBJ databases">
        <authorList>
            <person name="Chooi Y.-H."/>
        </authorList>
    </citation>
    <scope>NUCLEOTIDE SEQUENCE [LARGE SCALE GENOMIC DNA]</scope>
    <source>
        <strain evidence="12">E3</strain>
    </source>
</reference>
<dbReference type="FunFam" id="1.10.1070.11:FF:000012">
    <property type="entry name" value="Phosphatidylinositol 4-kinase alpha 1"/>
    <property type="match status" value="1"/>
</dbReference>
<evidence type="ECO:0000256" key="7">
    <source>
        <dbReference type="ARBA" id="ARBA00022840"/>
    </source>
</evidence>
<dbReference type="InterPro" id="IPR036940">
    <property type="entry name" value="PI3/4_kinase_cat_sf"/>
</dbReference>
<name>A0A0G4ISJ0_PLABS</name>
<dbReference type="Gene3D" id="3.30.1010.10">
    <property type="entry name" value="Phosphatidylinositol 3-kinase Catalytic Subunit, Chain A, domain 4"/>
    <property type="match status" value="1"/>
</dbReference>
<keyword evidence="5" id="KW-0547">Nucleotide-binding</keyword>
<evidence type="ECO:0000256" key="6">
    <source>
        <dbReference type="ARBA" id="ARBA00022777"/>
    </source>
</evidence>
<keyword evidence="8" id="KW-0175">Coiled coil</keyword>
<dbReference type="PROSITE" id="PS00916">
    <property type="entry name" value="PI3_4_KINASE_2"/>
    <property type="match status" value="1"/>
</dbReference>
<dbReference type="STRING" id="37360.A0A0G4ISJ0"/>
<dbReference type="InterPro" id="IPR015433">
    <property type="entry name" value="PI3/4_kinase"/>
</dbReference>
<evidence type="ECO:0000313" key="14">
    <source>
        <dbReference type="Proteomes" id="UP000039324"/>
    </source>
</evidence>
<dbReference type="GO" id="GO:0005524">
    <property type="term" value="F:ATP binding"/>
    <property type="evidence" value="ECO:0007669"/>
    <property type="project" value="UniProtKB-KW"/>
</dbReference>
<dbReference type="PROSITE" id="PS51545">
    <property type="entry name" value="PIK_HELICAL"/>
    <property type="match status" value="1"/>
</dbReference>
<dbReference type="InterPro" id="IPR018936">
    <property type="entry name" value="PI3/4_kinase_CS"/>
</dbReference>
<proteinExistence type="inferred from homology"/>
<evidence type="ECO:0000256" key="9">
    <source>
        <dbReference type="SAM" id="MobiDB-lite"/>
    </source>
</evidence>
<reference evidence="13 15" key="2">
    <citation type="submission" date="2018-03" db="EMBL/GenBank/DDBJ databases">
        <authorList>
            <person name="Fogelqvist J."/>
        </authorList>
    </citation>
    <scope>NUCLEOTIDE SEQUENCE [LARGE SCALE GENOMIC DNA]</scope>
</reference>
<dbReference type="OMA" id="CIFKSGD"/>
<dbReference type="InterPro" id="IPR016024">
    <property type="entry name" value="ARM-type_fold"/>
</dbReference>
<dbReference type="EC" id="2.7.1.67" evidence="3"/>
<dbReference type="Pfam" id="PF19274">
    <property type="entry name" value="PI4K_N"/>
    <property type="match status" value="3"/>
</dbReference>
<keyword evidence="6" id="KW-0418">Kinase</keyword>
<evidence type="ECO:0000256" key="8">
    <source>
        <dbReference type="SAM" id="Coils"/>
    </source>
</evidence>
<dbReference type="OrthoDB" id="10264149at2759"/>
<comment type="catalytic activity">
    <reaction evidence="1">
        <text>a 1,2-diacyl-sn-glycero-3-phospho-(1D-myo-inositol) + ATP = a 1,2-diacyl-sn-glycero-3-phospho-(1D-myo-inositol 4-phosphate) + ADP + H(+)</text>
        <dbReference type="Rhea" id="RHEA:19877"/>
        <dbReference type="ChEBI" id="CHEBI:15378"/>
        <dbReference type="ChEBI" id="CHEBI:30616"/>
        <dbReference type="ChEBI" id="CHEBI:57880"/>
        <dbReference type="ChEBI" id="CHEBI:58178"/>
        <dbReference type="ChEBI" id="CHEBI:456216"/>
        <dbReference type="EC" id="2.7.1.67"/>
    </reaction>
</comment>
<evidence type="ECO:0000259" key="10">
    <source>
        <dbReference type="PROSITE" id="PS50290"/>
    </source>
</evidence>
<sequence>MTVMYVRALNLLTSCISQGGGDVVHTERLCDLCPRLPSAPLRHASPYVNAVSASIDLRLDEQTCGSQPLDKRSQGALLALSDLSATQGATLLPSVLAYLSSIALYNPAPDSHTVYRLCLSVAQQTAHPTSAQAIVVALQSALAAPADHHAILHGVLEALSEQVVSGAGPALRPLLFAALAACIQQVELAAKLKASVTSRSERGPARRSYERWTATQTLAISSISLQLVRDDILDAKVVGRLYQMGLHVLGFTRSGNGEGAAEQIDGLPSDLSALRTQSGHLTVPMMVACVGLTVSCAIPVPDRAADLLQCLFKLMRSAVRPGSDSSMRKCKPVWRAMLQGITRLVVNDVALIAQAVEQLKALLETPDVIAHPDHEELHEDVSSALATILRAELQMPNRNFTDMIARKLVFSLDNTLLMSTSDQDDTASGTEQSLLLLLGRVTSMVNHPKVTEHVLPMLINKFSNSPKLLHIVIPHLTSIALVSEPRIFNDVVSLLTNIYSKPFIPDNKWNRKEIPDALLQLATRVTSAELRSGLLKSLLKLFKTLGRQIQERMEQSAIYNFSSMAGALGFLLPSLSALMDPRPSSRLADRAHSRSPWESDIASRPTTVTLFDAVDADVKWFRSLWNYLVLYKFADCGQPNLWPPAWAVAVKTIASRTPSLALSSCSPSSASTGSHDLDRFSESGLSQVGLADLRARLAALLPAHATASTTLSVGAVSYVMTIEALESLRASTGTFTNMFDYLHDQTSATVSKMVDAVADNVFQLFLEALSSWPAGSPRRLNLESHAVFLFGACCSRYRRVSVKASEYLKELVTRFPFLQWSRPCLFALFDAVAAVQSTTAGLDLIAADGRSSTGWTTLRVPPLDLPDDAKSRLLISQTMQKTLQRWLDNAAFVVPSHLSSLLQIYVQELQYAAPDDVSPSFGITSSLRSILAGKRNVVRALVCPADADPASANLLQSLATRQRYLGQVRGQFHAHCRSRNKTVPGTPFGEVMARGLLDEFHDVLAKYRRTGAVTRAVLAQFERGMFLSAALLVWSVQAPVPEDEDAAAFSDTPLAVHREVDPRELMHLVCMAPVYMFTEAAMQVATATWSWLFAVSHAFSVGLLVTMVPAWSHTVDSQLGLFSGTKDASAQFDGCLFTRIGSYFRPDERVAACHDLWIQFLIDRFDTLSDRSLGSLRAVESMLHKALSRPDRLSCAPFAFGPRFRLLYLGLRMVGSVRHTDLTLLHDRVMACAFAWFYDGPRWSPHTNWADVVRDAATIATFIESVRACAGSAATTRSAAPATTPSAASTGRVATAYAASSSSIRDTSSVHGGSVRQTVRSEAPHKAASLVTDPGPGYGNVPTPNRQASEYSDAPWGLRTSAVNDQVTVGVRRHSSNADLLILLLSHEFHRLVAWHNPRRSPDLALRDENLYAYNIGAVGSEEARRYFHLAWHIDPRLAYRLAQRLSWVPQLRTLIRARIQTHPLAFANVAESVRLLANAKNCKGNAPQLKHLALFESCSLPTALRLLCQPYADCETVTQYTMRSLGRHAFTGVIFYMSEIIQALRHDRFGSLARFLLRAGTLSPHLAHQLIWALQTEAVVDESPRSRQAPNDPLPAICAQLEQQVVASLPDAAADFYRAEFAFIASITRLSSDLLEIPKPMKEERRAELQRQLQRVRAEALESARHPLYLPTDHTAQVVDILVPTAKPLQSAARVPFLVEFLVRSATTTTTTTPAAAVSTKQVIFKAGDDCRQDCLALQFIRLAKDVFASVGLPLFVYPYLVIPNRTGPTRDLGGVIECVRRSASRDELGKSNGLSLRDYFLSKYGRAEGAAFKQAQRNFVLSMAGYAVCCYLLQVKDRHNGNILLDDDGHVVHIDFGFIFDISPAKDMKFEPGGFKLTLEMVEVMDNYDSDLWNWFVELCARGYLAVRAHRDDFLSIADLMSASALGCFKADSVANLKQRFAPDKNERDAAQHMINVVLDSYNNFRTNTYDSIQYLQQGIYYYNQS</sequence>
<dbReference type="SUPFAM" id="SSF56112">
    <property type="entry name" value="Protein kinase-like (PK-like)"/>
    <property type="match status" value="1"/>
</dbReference>
<dbReference type="PROSITE" id="PS50290">
    <property type="entry name" value="PI3_4_KINASE_3"/>
    <property type="match status" value="1"/>
</dbReference>
<keyword evidence="7" id="KW-0067">ATP-binding</keyword>
<dbReference type="GO" id="GO:0005737">
    <property type="term" value="C:cytoplasm"/>
    <property type="evidence" value="ECO:0007669"/>
    <property type="project" value="TreeGrafter"/>
</dbReference>
<organism evidence="12 14">
    <name type="scientific">Plasmodiophora brassicae</name>
    <name type="common">Clubroot disease agent</name>
    <dbReference type="NCBI Taxonomy" id="37360"/>
    <lineage>
        <taxon>Eukaryota</taxon>
        <taxon>Sar</taxon>
        <taxon>Rhizaria</taxon>
        <taxon>Endomyxa</taxon>
        <taxon>Phytomyxea</taxon>
        <taxon>Plasmodiophorida</taxon>
        <taxon>Plasmodiophoridae</taxon>
        <taxon>Plasmodiophora</taxon>
    </lineage>
</organism>
<dbReference type="FunFam" id="3.30.1010.10:FF:000014">
    <property type="entry name" value="Phosphatidylinositol 4-kinase STT4"/>
    <property type="match status" value="1"/>
</dbReference>
<feature type="region of interest" description="Disordered" evidence="9">
    <location>
        <begin position="1317"/>
        <end position="1339"/>
    </location>
</feature>
<evidence type="ECO:0000256" key="3">
    <source>
        <dbReference type="ARBA" id="ARBA00012169"/>
    </source>
</evidence>
<dbReference type="InterPro" id="IPR045495">
    <property type="entry name" value="PI4K_N"/>
</dbReference>
<dbReference type="GO" id="GO:0046854">
    <property type="term" value="P:phosphatidylinositol phosphate biosynthetic process"/>
    <property type="evidence" value="ECO:0007669"/>
    <property type="project" value="InterPro"/>
</dbReference>
<dbReference type="InterPro" id="IPR042236">
    <property type="entry name" value="PI3K_accessory_sf"/>
</dbReference>
<dbReference type="SUPFAM" id="SSF48371">
    <property type="entry name" value="ARM repeat"/>
    <property type="match status" value="2"/>
</dbReference>
<dbReference type="Gene3D" id="1.25.40.70">
    <property type="entry name" value="Phosphatidylinositol 3-kinase, accessory domain (PIK)"/>
    <property type="match status" value="1"/>
</dbReference>
<geneLocation type="mitochondrion" evidence="13"/>
<dbReference type="EMBL" id="CDSF01000084">
    <property type="protein sequence ID" value="CEO98323.1"/>
    <property type="molecule type" value="Genomic_DNA"/>
</dbReference>
<keyword evidence="4" id="KW-0808">Transferase</keyword>
<dbReference type="Pfam" id="PF00454">
    <property type="entry name" value="PI3_PI4_kinase"/>
    <property type="match status" value="1"/>
</dbReference>
<dbReference type="PANTHER" id="PTHR10048:SF15">
    <property type="entry name" value="PHOSPHATIDYLINOSITOL 4-KINASE ALPHA"/>
    <property type="match status" value="1"/>
</dbReference>
<protein>
    <recommendedName>
        <fullName evidence="3">1-phosphatidylinositol 4-kinase</fullName>
        <ecNumber evidence="3">2.7.1.67</ecNumber>
    </recommendedName>
</protein>
<dbReference type="SMART" id="SM00146">
    <property type="entry name" value="PI3Kc"/>
    <property type="match status" value="1"/>
</dbReference>
<feature type="domain" description="PI3K/PI4K catalytic" evidence="10">
    <location>
        <begin position="1684"/>
        <end position="1968"/>
    </location>
</feature>
<dbReference type="GO" id="GO:0005886">
    <property type="term" value="C:plasma membrane"/>
    <property type="evidence" value="ECO:0007669"/>
    <property type="project" value="TreeGrafter"/>
</dbReference>
<evidence type="ECO:0000256" key="2">
    <source>
        <dbReference type="ARBA" id="ARBA00006209"/>
    </source>
</evidence>
<dbReference type="GO" id="GO:0004430">
    <property type="term" value="F:1-phosphatidylinositol 4-kinase activity"/>
    <property type="evidence" value="ECO:0007669"/>
    <property type="project" value="UniProtKB-EC"/>
</dbReference>
<evidence type="ECO:0000256" key="1">
    <source>
        <dbReference type="ARBA" id="ARBA00001686"/>
    </source>
</evidence>
<dbReference type="InterPro" id="IPR001263">
    <property type="entry name" value="PI3K_accessory_dom"/>
</dbReference>
<dbReference type="EMBL" id="OVEO01000002">
    <property type="protein sequence ID" value="SPQ94408.1"/>
    <property type="molecule type" value="Genomic_DNA"/>
</dbReference>
<dbReference type="Proteomes" id="UP000039324">
    <property type="component" value="Unassembled WGS sequence"/>
</dbReference>
<dbReference type="InterPro" id="IPR000403">
    <property type="entry name" value="PI3/4_kinase_cat_dom"/>
</dbReference>